<dbReference type="AlphaFoldDB" id="A0A437PNI4"/>
<keyword evidence="3" id="KW-1185">Reference proteome</keyword>
<dbReference type="GO" id="GO:0032259">
    <property type="term" value="P:methylation"/>
    <property type="evidence" value="ECO:0007669"/>
    <property type="project" value="UniProtKB-KW"/>
</dbReference>
<dbReference type="SUPFAM" id="SSF53335">
    <property type="entry name" value="S-adenosyl-L-methionine-dependent methyltransferases"/>
    <property type="match status" value="1"/>
</dbReference>
<dbReference type="PANTHER" id="PTHR47806">
    <property type="entry name" value="50S RIBOSOMAL PROTEIN L3 GLUTAMINE METHYLTRANSFERASE"/>
    <property type="match status" value="1"/>
</dbReference>
<comment type="caution">
    <text evidence="2">The sequence shown here is derived from an EMBL/GenBank/DDBJ whole genome shotgun (WGS) entry which is preliminary data.</text>
</comment>
<sequence length="229" mass="25407">MDATGFKRGSDLLRRHQQDEGRAGEFTLLDRTWDLLDGVFSPTYTPVTELFSTWLPYPEGGAFLEMGSGAGVTSVIAAQSGCRTVTALDISAAAVENTRRNIERHQVGDRARALHSDLFSALSPDERFDVIYWNSNFAEAPDDFVNETDLHHAFFDPRYDAHRRFAHEAPAHLTDQGRLLLGFSSIGNSALLAEICGEAGLAVDVLRTERRSPDPDTTLEFQLLELRPV</sequence>
<protein>
    <submittedName>
        <fullName evidence="2">Methyltransferase domain-containing protein</fullName>
    </submittedName>
</protein>
<dbReference type="InterPro" id="IPR029063">
    <property type="entry name" value="SAM-dependent_MTases_sf"/>
</dbReference>
<dbReference type="InterPro" id="IPR017127">
    <property type="entry name" value="Ribosome_uL3_MTase"/>
</dbReference>
<name>A0A437PNI4_9ACTN</name>
<evidence type="ECO:0000313" key="2">
    <source>
        <dbReference type="EMBL" id="RVU23856.1"/>
    </source>
</evidence>
<dbReference type="InterPro" id="IPR007848">
    <property type="entry name" value="Small_mtfrase_dom"/>
</dbReference>
<dbReference type="Proteomes" id="UP000283128">
    <property type="component" value="Unassembled WGS sequence"/>
</dbReference>
<dbReference type="EMBL" id="RZYA01000007">
    <property type="protein sequence ID" value="RVU23856.1"/>
    <property type="molecule type" value="Genomic_DNA"/>
</dbReference>
<dbReference type="OrthoDB" id="267914at2"/>
<keyword evidence="2" id="KW-0808">Transferase</keyword>
<feature type="domain" description="Methyltransferase small" evidence="1">
    <location>
        <begin position="37"/>
        <end position="181"/>
    </location>
</feature>
<dbReference type="Pfam" id="PF05175">
    <property type="entry name" value="MTS"/>
    <property type="match status" value="1"/>
</dbReference>
<gene>
    <name evidence="2" type="ORF">EOT10_17510</name>
</gene>
<reference evidence="2 3" key="1">
    <citation type="submission" date="2019-01" db="EMBL/GenBank/DDBJ databases">
        <title>Genome sequences of Streptomyces and Rhizobium isolates collected from root and soil.</title>
        <authorList>
            <person name="Chhettri S."/>
            <person name="Sevigny J.L."/>
            <person name="Sen A."/>
            <person name="Ennis N."/>
            <person name="Tisa L."/>
        </authorList>
    </citation>
    <scope>NUCLEOTIDE SEQUENCE [LARGE SCALE GENOMIC DNA]</scope>
    <source>
        <strain evidence="2 3">San01</strain>
    </source>
</reference>
<organism evidence="2 3">
    <name type="scientific">Streptomyces antnestii</name>
    <dbReference type="NCBI Taxonomy" id="2494256"/>
    <lineage>
        <taxon>Bacteria</taxon>
        <taxon>Bacillati</taxon>
        <taxon>Actinomycetota</taxon>
        <taxon>Actinomycetes</taxon>
        <taxon>Kitasatosporales</taxon>
        <taxon>Streptomycetaceae</taxon>
        <taxon>Streptomyces</taxon>
    </lineage>
</organism>
<dbReference type="Gene3D" id="3.40.50.150">
    <property type="entry name" value="Vaccinia Virus protein VP39"/>
    <property type="match status" value="1"/>
</dbReference>
<keyword evidence="2" id="KW-0489">Methyltransferase</keyword>
<dbReference type="GO" id="GO:0005829">
    <property type="term" value="C:cytosol"/>
    <property type="evidence" value="ECO:0007669"/>
    <property type="project" value="TreeGrafter"/>
</dbReference>
<proteinExistence type="predicted"/>
<evidence type="ECO:0000259" key="1">
    <source>
        <dbReference type="Pfam" id="PF05175"/>
    </source>
</evidence>
<dbReference type="CDD" id="cd02440">
    <property type="entry name" value="AdoMet_MTases"/>
    <property type="match status" value="1"/>
</dbReference>
<dbReference type="GO" id="GO:0036009">
    <property type="term" value="F:protein-glutamine N-methyltransferase activity"/>
    <property type="evidence" value="ECO:0007669"/>
    <property type="project" value="InterPro"/>
</dbReference>
<accession>A0A437PNI4</accession>
<evidence type="ECO:0000313" key="3">
    <source>
        <dbReference type="Proteomes" id="UP000283128"/>
    </source>
</evidence>
<dbReference type="RefSeq" id="WP_127829152.1">
    <property type="nucleotide sequence ID" value="NZ_RZYA01000007.1"/>
</dbReference>
<dbReference type="PANTHER" id="PTHR47806:SF1">
    <property type="entry name" value="RIBOSOMAL PROTEIN UL3 GLUTAMINE METHYLTRANSFERASE"/>
    <property type="match status" value="1"/>
</dbReference>